<accession>A0AA40CPA8</accession>
<name>A0AA40CPA8_9PEZI</name>
<sequence>MACHCEGGDDLNTTIAPCCSLSFYPAAQKILATHSRNSLAVAAAASVPSWLANPSPCLVCSVHPFLSGLEAPEDCAPPPRIAPSRVLSHRTWVIVSVISRVRPYCATLSPAPCRITPYPQRHHLGQAAAVGREGETRETHTPLGGTGVRRRTQKLRQTPDFLFPEHGSMRAARSFSPVRRAAIDKISSAILPVIRLPSVTPSTSSAVGTWNRQASPFSSHRCCPITVPLPVWYGQNAVPAPNMPHHSTAVIFESQG</sequence>
<dbReference type="EMBL" id="JAULSV010000004">
    <property type="protein sequence ID" value="KAK0646266.1"/>
    <property type="molecule type" value="Genomic_DNA"/>
</dbReference>
<evidence type="ECO:0000313" key="2">
    <source>
        <dbReference type="Proteomes" id="UP001174936"/>
    </source>
</evidence>
<gene>
    <name evidence="1" type="ORF">B0T16DRAFT_157706</name>
</gene>
<dbReference type="Proteomes" id="UP001174936">
    <property type="component" value="Unassembled WGS sequence"/>
</dbReference>
<evidence type="ECO:0000313" key="1">
    <source>
        <dbReference type="EMBL" id="KAK0646266.1"/>
    </source>
</evidence>
<dbReference type="AlphaFoldDB" id="A0AA40CPA8"/>
<comment type="caution">
    <text evidence="1">The sequence shown here is derived from an EMBL/GenBank/DDBJ whole genome shotgun (WGS) entry which is preliminary data.</text>
</comment>
<keyword evidence="2" id="KW-1185">Reference proteome</keyword>
<organism evidence="1 2">
    <name type="scientific">Cercophora newfieldiana</name>
    <dbReference type="NCBI Taxonomy" id="92897"/>
    <lineage>
        <taxon>Eukaryota</taxon>
        <taxon>Fungi</taxon>
        <taxon>Dikarya</taxon>
        <taxon>Ascomycota</taxon>
        <taxon>Pezizomycotina</taxon>
        <taxon>Sordariomycetes</taxon>
        <taxon>Sordariomycetidae</taxon>
        <taxon>Sordariales</taxon>
        <taxon>Lasiosphaeriaceae</taxon>
        <taxon>Cercophora</taxon>
    </lineage>
</organism>
<proteinExistence type="predicted"/>
<reference evidence="1" key="1">
    <citation type="submission" date="2023-06" db="EMBL/GenBank/DDBJ databases">
        <title>Genome-scale phylogeny and comparative genomics of the fungal order Sordariales.</title>
        <authorList>
            <consortium name="Lawrence Berkeley National Laboratory"/>
            <person name="Hensen N."/>
            <person name="Bonometti L."/>
            <person name="Westerberg I."/>
            <person name="Brannstrom I.O."/>
            <person name="Guillou S."/>
            <person name="Cros-Aarteil S."/>
            <person name="Calhoun S."/>
            <person name="Haridas S."/>
            <person name="Kuo A."/>
            <person name="Mondo S."/>
            <person name="Pangilinan J."/>
            <person name="Riley R."/>
            <person name="Labutti K."/>
            <person name="Andreopoulos B."/>
            <person name="Lipzen A."/>
            <person name="Chen C."/>
            <person name="Yanf M."/>
            <person name="Daum C."/>
            <person name="Ng V."/>
            <person name="Clum A."/>
            <person name="Steindorff A."/>
            <person name="Ohm R."/>
            <person name="Martin F."/>
            <person name="Silar P."/>
            <person name="Natvig D."/>
            <person name="Lalanne C."/>
            <person name="Gautier V."/>
            <person name="Ament-Velasquez S.L."/>
            <person name="Kruys A."/>
            <person name="Hutchinson M.I."/>
            <person name="Powell A.J."/>
            <person name="Barry K."/>
            <person name="Miller A.N."/>
            <person name="Grigoriev I.V."/>
            <person name="Debuchy R."/>
            <person name="Gladieux P."/>
            <person name="Thoren M.H."/>
            <person name="Johannesson H."/>
        </authorList>
    </citation>
    <scope>NUCLEOTIDE SEQUENCE</scope>
    <source>
        <strain evidence="1">SMH2532-1</strain>
    </source>
</reference>
<protein>
    <submittedName>
        <fullName evidence="1">Uncharacterized protein</fullName>
    </submittedName>
</protein>